<gene>
    <name evidence="1" type="ORF">HNQ44_000509</name>
</gene>
<dbReference type="RefSeq" id="WP_135505619.1">
    <property type="nucleotide sequence ID" value="NZ_CP181055.1"/>
</dbReference>
<keyword evidence="1" id="KW-0436">Ligase</keyword>
<dbReference type="PANTHER" id="PTHR36039">
    <property type="match status" value="1"/>
</dbReference>
<dbReference type="AlphaFoldDB" id="A0A7W8CRY4"/>
<keyword evidence="2" id="KW-1185">Reference proteome</keyword>
<dbReference type="Proteomes" id="UP000525923">
    <property type="component" value="Unassembled WGS sequence"/>
</dbReference>
<evidence type="ECO:0000313" key="2">
    <source>
        <dbReference type="Proteomes" id="UP000525923"/>
    </source>
</evidence>
<organism evidence="1 2">
    <name type="scientific">Planococcus koreensis</name>
    <dbReference type="NCBI Taxonomy" id="112331"/>
    <lineage>
        <taxon>Bacteria</taxon>
        <taxon>Bacillati</taxon>
        <taxon>Bacillota</taxon>
        <taxon>Bacilli</taxon>
        <taxon>Bacillales</taxon>
        <taxon>Caryophanaceae</taxon>
        <taxon>Planococcus</taxon>
    </lineage>
</organism>
<dbReference type="GO" id="GO:0016874">
    <property type="term" value="F:ligase activity"/>
    <property type="evidence" value="ECO:0007669"/>
    <property type="project" value="UniProtKB-KW"/>
</dbReference>
<evidence type="ECO:0000313" key="1">
    <source>
        <dbReference type="EMBL" id="MBB5179087.1"/>
    </source>
</evidence>
<dbReference type="InterPro" id="IPR009097">
    <property type="entry name" value="Cyclic_Pdiesterase"/>
</dbReference>
<proteinExistence type="predicted"/>
<dbReference type="OrthoDB" id="463286at2"/>
<dbReference type="EMBL" id="JACHHE010000001">
    <property type="protein sequence ID" value="MBB5179087.1"/>
    <property type="molecule type" value="Genomic_DNA"/>
</dbReference>
<dbReference type="SUPFAM" id="SSF55144">
    <property type="entry name" value="LigT-like"/>
    <property type="match status" value="1"/>
</dbReference>
<dbReference type="Pfam" id="PF13563">
    <property type="entry name" value="2_5_RNA_ligase2"/>
    <property type="match status" value="1"/>
</dbReference>
<comment type="caution">
    <text evidence="1">The sequence shown here is derived from an EMBL/GenBank/DDBJ whole genome shotgun (WGS) entry which is preliminary data.</text>
</comment>
<dbReference type="PANTHER" id="PTHR36039:SF2">
    <property type="entry name" value="RNA LIGASE_CYCLIC NUCLEOTIDE PHOSPHODIESTERASE FAMILY PROTEIN"/>
    <property type="match status" value="1"/>
</dbReference>
<reference evidence="1 2" key="1">
    <citation type="submission" date="2020-08" db="EMBL/GenBank/DDBJ databases">
        <title>Genomic Encyclopedia of Type Strains, Phase IV (KMG-IV): sequencing the most valuable type-strain genomes for metagenomic binning, comparative biology and taxonomic classification.</title>
        <authorList>
            <person name="Goeker M."/>
        </authorList>
    </citation>
    <scope>NUCLEOTIDE SEQUENCE [LARGE SCALE GENOMIC DNA]</scope>
    <source>
        <strain evidence="1 2">DSM 15895</strain>
    </source>
</reference>
<accession>A0A7W8CRY4</accession>
<protein>
    <submittedName>
        <fullName evidence="1">2'-5' RNA ligase</fullName>
    </submittedName>
</protein>
<name>A0A7W8CRY4_9BACL</name>
<sequence length="173" mass="19355">MQAIVLRFDYTTSNKIEHLQKQANAASLDSTAMLPPHMTLQVFEQTNPADLKNALAPLAEQTAQLPLQFGSLGFFKQQGVFYTAPASTDALKVFHQAINLAARDFTGQQDHYLPNHWVPHATITKNIAPPYWGPMFARLSMEFEPFSGKAVAIECWSIMQGKAQNDWSIFLSE</sequence>
<dbReference type="Gene3D" id="3.90.1140.10">
    <property type="entry name" value="Cyclic phosphodiesterase"/>
    <property type="match status" value="1"/>
</dbReference>